<evidence type="ECO:0000313" key="1">
    <source>
        <dbReference type="EMBL" id="OQP49849.1"/>
    </source>
</evidence>
<dbReference type="PROSITE" id="PS51257">
    <property type="entry name" value="PROKAR_LIPOPROTEIN"/>
    <property type="match status" value="1"/>
</dbReference>
<reference evidence="2" key="1">
    <citation type="submission" date="2016-04" db="EMBL/GenBank/DDBJ databases">
        <authorList>
            <person name="Chen L."/>
            <person name="Zhuang W."/>
            <person name="Wang G."/>
        </authorList>
    </citation>
    <scope>NUCLEOTIDE SEQUENCE [LARGE SCALE GENOMIC DNA]</scope>
    <source>
        <strain evidence="2">208</strain>
    </source>
</reference>
<keyword evidence="2" id="KW-1185">Reference proteome</keyword>
<organism evidence="1 2">
    <name type="scientific">Niastella populi</name>
    <dbReference type="NCBI Taxonomy" id="550983"/>
    <lineage>
        <taxon>Bacteria</taxon>
        <taxon>Pseudomonadati</taxon>
        <taxon>Bacteroidota</taxon>
        <taxon>Chitinophagia</taxon>
        <taxon>Chitinophagales</taxon>
        <taxon>Chitinophagaceae</taxon>
        <taxon>Niastella</taxon>
    </lineage>
</organism>
<evidence type="ECO:0000313" key="2">
    <source>
        <dbReference type="Proteomes" id="UP000192276"/>
    </source>
</evidence>
<name>A0A1V9EUQ1_9BACT</name>
<protein>
    <submittedName>
        <fullName evidence="1">Uncharacterized protein</fullName>
    </submittedName>
</protein>
<dbReference type="Proteomes" id="UP000192276">
    <property type="component" value="Unassembled WGS sequence"/>
</dbReference>
<comment type="caution">
    <text evidence="1">The sequence shown here is derived from an EMBL/GenBank/DDBJ whole genome shotgun (WGS) entry which is preliminary data.</text>
</comment>
<proteinExistence type="predicted"/>
<accession>A0A1V9EUQ1</accession>
<dbReference type="RefSeq" id="WP_081170106.1">
    <property type="nucleotide sequence ID" value="NZ_LWBP01000225.1"/>
</dbReference>
<dbReference type="EMBL" id="LWBP01000225">
    <property type="protein sequence ID" value="OQP49849.1"/>
    <property type="molecule type" value="Genomic_DNA"/>
</dbReference>
<gene>
    <name evidence="1" type="ORF">A4R26_30455</name>
</gene>
<dbReference type="AlphaFoldDB" id="A0A1V9EUQ1"/>
<dbReference type="OrthoDB" id="674820at2"/>
<dbReference type="STRING" id="550983.A4R26_30455"/>
<sequence>MATNLKKSLLTYPQLIIILLGVLLIGSCKEETGQKDLVCIPVPNDTSELGRKNHFIPVMSIDIYEKDFRTTRDSLRRSFPDLMIPDSETFNKASIVEFFQNPKVVGLKFYYGIKPGAEKKKSLRMMIVGVDSAGNNVYIKNKRGALNAQAGTEDGGLEYGQCSPPCDIEP</sequence>